<evidence type="ECO:0000256" key="1">
    <source>
        <dbReference type="ARBA" id="ARBA00001964"/>
    </source>
</evidence>
<keyword evidence="6" id="KW-1185">Reference proteome</keyword>
<dbReference type="Proteomes" id="UP000661077">
    <property type="component" value="Unassembled WGS sequence"/>
</dbReference>
<dbReference type="SMART" id="SM00861">
    <property type="entry name" value="Transket_pyr"/>
    <property type="match status" value="1"/>
</dbReference>
<evidence type="ECO:0000256" key="2">
    <source>
        <dbReference type="ARBA" id="ARBA00023002"/>
    </source>
</evidence>
<dbReference type="PANTHER" id="PTHR43257:SF2">
    <property type="entry name" value="PYRUVATE DEHYDROGENASE E1 COMPONENT SUBUNIT BETA"/>
    <property type="match status" value="1"/>
</dbReference>
<comment type="caution">
    <text evidence="5">The sequence shown here is derived from an EMBL/GenBank/DDBJ whole genome shotgun (WGS) entry which is preliminary data.</text>
</comment>
<dbReference type="PANTHER" id="PTHR43257">
    <property type="entry name" value="PYRUVATE DEHYDROGENASE E1 COMPONENT BETA SUBUNIT"/>
    <property type="match status" value="1"/>
</dbReference>
<dbReference type="InterPro" id="IPR005475">
    <property type="entry name" value="Transketolase-like_Pyr-bd"/>
</dbReference>
<dbReference type="Pfam" id="PF02779">
    <property type="entry name" value="Transket_pyr"/>
    <property type="match status" value="1"/>
</dbReference>
<dbReference type="SUPFAM" id="SSF52922">
    <property type="entry name" value="TK C-terminal domain-like"/>
    <property type="match status" value="1"/>
</dbReference>
<evidence type="ECO:0000259" key="4">
    <source>
        <dbReference type="SMART" id="SM00861"/>
    </source>
</evidence>
<keyword evidence="3" id="KW-0786">Thiamine pyrophosphate</keyword>
<organism evidence="5 6">
    <name type="scientific">Steroidobacter gossypii</name>
    <dbReference type="NCBI Taxonomy" id="2805490"/>
    <lineage>
        <taxon>Bacteria</taxon>
        <taxon>Pseudomonadati</taxon>
        <taxon>Pseudomonadota</taxon>
        <taxon>Gammaproteobacteria</taxon>
        <taxon>Steroidobacterales</taxon>
        <taxon>Steroidobacteraceae</taxon>
        <taxon>Steroidobacter</taxon>
    </lineage>
</organism>
<gene>
    <name evidence="5" type="ORF">JM946_29355</name>
</gene>
<accession>A0ABS1X6L4</accession>
<dbReference type="Gene3D" id="3.40.50.920">
    <property type="match status" value="1"/>
</dbReference>
<evidence type="ECO:0000313" key="5">
    <source>
        <dbReference type="EMBL" id="MBM0108859.1"/>
    </source>
</evidence>
<reference evidence="5 6" key="1">
    <citation type="journal article" date="2021" name="Int. J. Syst. Evol. Microbiol.">
        <title>Steroidobacter gossypii sp. nov., isolated from soil of cotton cropping field.</title>
        <authorList>
            <person name="Huang R."/>
            <person name="Yang S."/>
            <person name="Zhen C."/>
            <person name="Liu W."/>
        </authorList>
    </citation>
    <scope>NUCLEOTIDE SEQUENCE [LARGE SCALE GENOMIC DNA]</scope>
    <source>
        <strain evidence="5 6">S1-65</strain>
    </source>
</reference>
<dbReference type="Pfam" id="PF02780">
    <property type="entry name" value="Transketolase_C"/>
    <property type="match status" value="1"/>
</dbReference>
<dbReference type="InterPro" id="IPR033248">
    <property type="entry name" value="Transketolase_C"/>
</dbReference>
<dbReference type="InterPro" id="IPR029061">
    <property type="entry name" value="THDP-binding"/>
</dbReference>
<comment type="cofactor">
    <cofactor evidence="1">
        <name>thiamine diphosphate</name>
        <dbReference type="ChEBI" id="CHEBI:58937"/>
    </cofactor>
</comment>
<evidence type="ECO:0000313" key="6">
    <source>
        <dbReference type="Proteomes" id="UP000661077"/>
    </source>
</evidence>
<dbReference type="Gene3D" id="3.40.50.970">
    <property type="match status" value="1"/>
</dbReference>
<dbReference type="InterPro" id="IPR009014">
    <property type="entry name" value="Transketo_C/PFOR_II"/>
</dbReference>
<evidence type="ECO:0000256" key="3">
    <source>
        <dbReference type="ARBA" id="ARBA00023052"/>
    </source>
</evidence>
<name>A0ABS1X6L4_9GAMM</name>
<proteinExistence type="predicted"/>
<dbReference type="SUPFAM" id="SSF52518">
    <property type="entry name" value="Thiamin diphosphate-binding fold (THDP-binding)"/>
    <property type="match status" value="1"/>
</dbReference>
<protein>
    <submittedName>
        <fullName evidence="5">Alpha-ketoacid dehydrogenase subunit beta</fullName>
    </submittedName>
</protein>
<keyword evidence="2" id="KW-0560">Oxidoreductase</keyword>
<dbReference type="EMBL" id="JAEVLS010000011">
    <property type="protein sequence ID" value="MBM0108859.1"/>
    <property type="molecule type" value="Genomic_DNA"/>
</dbReference>
<feature type="domain" description="Transketolase-like pyrimidine-binding" evidence="4">
    <location>
        <begin position="16"/>
        <end position="186"/>
    </location>
</feature>
<dbReference type="CDD" id="cd07036">
    <property type="entry name" value="TPP_PYR_E1-PDHc-beta_like"/>
    <property type="match status" value="1"/>
</dbReference>
<sequence length="361" mass="39390">MCSPRVPIWSCRVSYITYQQAAKQAIIEEMRSDHRVFVMGEDIQVYAYADVMEEFGPERIRNTPISEIGFFGAGIGAALTGMRPIIEGGFSTFLYSAMDQVVNQAAKSRYMFGGQASVQLVIRLNVSYATSSAAHHSDRPWGLFAQVPGLKIIVPSTPYDAKGLLKSAMRDGNPVLCFDDSTLLSSSGEVPDRDYTIPLGAAEIKRAGTDLTIVTLAATVGHSLTAAQMLAGDGISVEVLDVRTVVPLDRRTILDSVTRTGRLVVVDVAPRMCGFASEVAATVAEEAFQHLKAPILRITAPDVPVPFSPDLERLMYPTPERIHAAVRKLYMKWGRSARRDLDLYHDSGERQLPDGNASSLP</sequence>